<evidence type="ECO:0000313" key="6">
    <source>
        <dbReference type="EMBL" id="QDO96764.1"/>
    </source>
</evidence>
<dbReference type="GO" id="GO:0003700">
    <property type="term" value="F:DNA-binding transcription factor activity"/>
    <property type="evidence" value="ECO:0007669"/>
    <property type="project" value="InterPro"/>
</dbReference>
<dbReference type="InterPro" id="IPR000847">
    <property type="entry name" value="LysR_HTH_N"/>
</dbReference>
<dbReference type="PROSITE" id="PS50931">
    <property type="entry name" value="HTH_LYSR"/>
    <property type="match status" value="1"/>
</dbReference>
<evidence type="ECO:0000256" key="2">
    <source>
        <dbReference type="ARBA" id="ARBA00023015"/>
    </source>
</evidence>
<dbReference type="RefSeq" id="WP_144067745.1">
    <property type="nucleotide sequence ID" value="NZ_CP041636.1"/>
</dbReference>
<gene>
    <name evidence="6" type="ORF">FNB15_05485</name>
</gene>
<accession>A0A516GZ09</accession>
<dbReference type="GO" id="GO:0043565">
    <property type="term" value="F:sequence-specific DNA binding"/>
    <property type="evidence" value="ECO:0007669"/>
    <property type="project" value="TreeGrafter"/>
</dbReference>
<dbReference type="OrthoDB" id="9812435at2"/>
<dbReference type="Gene3D" id="1.10.10.10">
    <property type="entry name" value="Winged helix-like DNA-binding domain superfamily/Winged helix DNA-binding domain"/>
    <property type="match status" value="1"/>
</dbReference>
<dbReference type="Proteomes" id="UP000317496">
    <property type="component" value="Chromosome"/>
</dbReference>
<dbReference type="KEGG" id="fer:FNB15_05485"/>
<protein>
    <submittedName>
        <fullName evidence="6">LysR family transcriptional regulator</fullName>
    </submittedName>
</protein>
<dbReference type="EMBL" id="CP041636">
    <property type="protein sequence ID" value="QDO96764.1"/>
    <property type="molecule type" value="Genomic_DNA"/>
</dbReference>
<dbReference type="Pfam" id="PF00126">
    <property type="entry name" value="HTH_1"/>
    <property type="match status" value="1"/>
</dbReference>
<sequence>MDRLREMEIFAAVAGGGSLSAAARRLNLSVAVVSKQLAALEKRLGSRLVTRTTRKLALTEDGQAFFERCRGILSEIADAEQAVAGADGRLTGSIRITAPVAFGRNRLAPLIAAFAAQQPQLNFHLQLTDTIVDLLEENIDLAIRMGELTDSSLRARRLVANQRLICGAPAYFRKRGQPQQLSDLEQHDCIAICGSGGSGQVWRFTGDAQETAIRISGRLSASNGEVAYAWMLAGLGLVQKSIWDVAEDLRDGRLVTVLPQYRRAESVHAVFPPGRQVPHRVLCFVDFITKQLQAVERDVMSATAVKPKKKR</sequence>
<keyword evidence="2" id="KW-0805">Transcription regulation</keyword>
<dbReference type="SUPFAM" id="SSF46785">
    <property type="entry name" value="Winged helix' DNA-binding domain"/>
    <property type="match status" value="1"/>
</dbReference>
<evidence type="ECO:0000256" key="3">
    <source>
        <dbReference type="ARBA" id="ARBA00023125"/>
    </source>
</evidence>
<keyword evidence="3" id="KW-0238">DNA-binding</keyword>
<keyword evidence="7" id="KW-1185">Reference proteome</keyword>
<organism evidence="6 7">
    <name type="scientific">Ferrovibrio terrae</name>
    <dbReference type="NCBI Taxonomy" id="2594003"/>
    <lineage>
        <taxon>Bacteria</taxon>
        <taxon>Pseudomonadati</taxon>
        <taxon>Pseudomonadota</taxon>
        <taxon>Alphaproteobacteria</taxon>
        <taxon>Rhodospirillales</taxon>
        <taxon>Rhodospirillaceae</taxon>
        <taxon>Ferrovibrio</taxon>
    </lineage>
</organism>
<dbReference type="InterPro" id="IPR036390">
    <property type="entry name" value="WH_DNA-bd_sf"/>
</dbReference>
<dbReference type="GO" id="GO:0006351">
    <property type="term" value="P:DNA-templated transcription"/>
    <property type="evidence" value="ECO:0007669"/>
    <property type="project" value="TreeGrafter"/>
</dbReference>
<dbReference type="CDD" id="cd08422">
    <property type="entry name" value="PBP2_CrgA_like"/>
    <property type="match status" value="1"/>
</dbReference>
<dbReference type="FunFam" id="1.10.10.10:FF:000001">
    <property type="entry name" value="LysR family transcriptional regulator"/>
    <property type="match status" value="1"/>
</dbReference>
<dbReference type="InterPro" id="IPR005119">
    <property type="entry name" value="LysR_subst-bd"/>
</dbReference>
<name>A0A516GZ09_9PROT</name>
<dbReference type="InterPro" id="IPR058163">
    <property type="entry name" value="LysR-type_TF_proteobact-type"/>
</dbReference>
<dbReference type="SUPFAM" id="SSF53850">
    <property type="entry name" value="Periplasmic binding protein-like II"/>
    <property type="match status" value="1"/>
</dbReference>
<dbReference type="AlphaFoldDB" id="A0A516GZ09"/>
<comment type="similarity">
    <text evidence="1">Belongs to the LysR transcriptional regulatory family.</text>
</comment>
<dbReference type="FunFam" id="3.40.190.290:FF:000001">
    <property type="entry name" value="Transcriptional regulator, LysR family"/>
    <property type="match status" value="1"/>
</dbReference>
<dbReference type="InterPro" id="IPR036388">
    <property type="entry name" value="WH-like_DNA-bd_sf"/>
</dbReference>
<dbReference type="Pfam" id="PF03466">
    <property type="entry name" value="LysR_substrate"/>
    <property type="match status" value="1"/>
</dbReference>
<keyword evidence="4" id="KW-0804">Transcription</keyword>
<dbReference type="Gene3D" id="3.40.190.290">
    <property type="match status" value="1"/>
</dbReference>
<dbReference type="PANTHER" id="PTHR30537">
    <property type="entry name" value="HTH-TYPE TRANSCRIPTIONAL REGULATOR"/>
    <property type="match status" value="1"/>
</dbReference>
<dbReference type="PANTHER" id="PTHR30537:SF5">
    <property type="entry name" value="HTH-TYPE TRANSCRIPTIONAL ACTIVATOR TTDR-RELATED"/>
    <property type="match status" value="1"/>
</dbReference>
<evidence type="ECO:0000256" key="4">
    <source>
        <dbReference type="ARBA" id="ARBA00023163"/>
    </source>
</evidence>
<evidence type="ECO:0000259" key="5">
    <source>
        <dbReference type="PROSITE" id="PS50931"/>
    </source>
</evidence>
<evidence type="ECO:0000256" key="1">
    <source>
        <dbReference type="ARBA" id="ARBA00009437"/>
    </source>
</evidence>
<feature type="domain" description="HTH lysR-type" evidence="5">
    <location>
        <begin position="1"/>
        <end position="59"/>
    </location>
</feature>
<proteinExistence type="inferred from homology"/>
<evidence type="ECO:0000313" key="7">
    <source>
        <dbReference type="Proteomes" id="UP000317496"/>
    </source>
</evidence>
<reference evidence="6 7" key="1">
    <citation type="submission" date="2019-07" db="EMBL/GenBank/DDBJ databases">
        <title>Genome sequencing for Ferrovibrio sp. K5.</title>
        <authorList>
            <person name="Park S.-J."/>
        </authorList>
    </citation>
    <scope>NUCLEOTIDE SEQUENCE [LARGE SCALE GENOMIC DNA]</scope>
    <source>
        <strain evidence="6 7">K5</strain>
    </source>
</reference>